<dbReference type="SUPFAM" id="SSF53850">
    <property type="entry name" value="Periplasmic binding protein-like II"/>
    <property type="match status" value="1"/>
</dbReference>
<keyword evidence="2" id="KW-0472">Membrane</keyword>
<comment type="caution">
    <text evidence="3">The sequence shown here is derived from an EMBL/GenBank/DDBJ whole genome shotgun (WGS) entry which is preliminary data.</text>
</comment>
<dbReference type="Gene3D" id="3.40.190.10">
    <property type="entry name" value="Periplasmic binding protein-like II"/>
    <property type="match status" value="1"/>
</dbReference>
<evidence type="ECO:0000256" key="1">
    <source>
        <dbReference type="SAM" id="MobiDB-lite"/>
    </source>
</evidence>
<feature type="region of interest" description="Disordered" evidence="1">
    <location>
        <begin position="1"/>
        <end position="22"/>
    </location>
</feature>
<sequence>MTDENEMENNHRDDVMPPTGSQGSGNTKWIAIIIVLVVVISGLAVAYAMKPTGTAAATSATGSYLPGASIVALSGSNYNLVISGQNLQSISTNYGDHTTGEMNFSADPNSVTLNHNYINSGLYLMYFSGTRTNGTSLGNDLVPMNASVVVPISASQSTGFMQILSNYSTNQSTVAPTIFTGDHANVSLFMGFFTEPHNSINTVFAQSYTIFKNGQQYQGQTPLNYVFSNTSGYGVSSQNSTVNLTSLSQGYYTVQLTTYTGVVNATTGFVSNPSSVTSYIDFAIYASNNYHIASSRTVTASGTFTSAELETGGFRTLDPALAYDTVSDEILSNTYQTLTTYQGSNSGAYAPYLAATLPTTANGGVNTNTKTYTQTVNSAVAGYSAHSYTVKIAPGENYTFHINPNATFQNGTAVTAWDVMYSLTRDLLFTADPGAP</sequence>
<reference evidence="3" key="1">
    <citation type="submission" date="2013-08" db="EMBL/GenBank/DDBJ databases">
        <authorList>
            <person name="Mendez C."/>
            <person name="Richter M."/>
            <person name="Ferrer M."/>
            <person name="Sanchez J."/>
        </authorList>
    </citation>
    <scope>NUCLEOTIDE SEQUENCE</scope>
</reference>
<keyword evidence="2" id="KW-1133">Transmembrane helix</keyword>
<name>T0ZSE2_9ZZZZ</name>
<proteinExistence type="predicted"/>
<gene>
    <name evidence="3" type="ORF">B1A_19303</name>
</gene>
<feature type="non-terminal residue" evidence="3">
    <location>
        <position position="436"/>
    </location>
</feature>
<keyword evidence="2" id="KW-0812">Transmembrane</keyword>
<accession>T0ZSE2</accession>
<organism evidence="3">
    <name type="scientific">mine drainage metagenome</name>
    <dbReference type="NCBI Taxonomy" id="410659"/>
    <lineage>
        <taxon>unclassified sequences</taxon>
        <taxon>metagenomes</taxon>
        <taxon>ecological metagenomes</taxon>
    </lineage>
</organism>
<dbReference type="EMBL" id="AUZX01014241">
    <property type="protein sequence ID" value="EQD32760.1"/>
    <property type="molecule type" value="Genomic_DNA"/>
</dbReference>
<protein>
    <submittedName>
        <fullName evidence="3">ABC-type peptide transport system, solute-binding component</fullName>
    </submittedName>
</protein>
<evidence type="ECO:0000256" key="2">
    <source>
        <dbReference type="SAM" id="Phobius"/>
    </source>
</evidence>
<reference evidence="3" key="2">
    <citation type="journal article" date="2014" name="ISME J.">
        <title>Microbial stratification in low pH oxic and suboxic macroscopic growths along an acid mine drainage.</title>
        <authorList>
            <person name="Mendez-Garcia C."/>
            <person name="Mesa V."/>
            <person name="Sprenger R.R."/>
            <person name="Richter M."/>
            <person name="Diez M.S."/>
            <person name="Solano J."/>
            <person name="Bargiela R."/>
            <person name="Golyshina O.V."/>
            <person name="Manteca A."/>
            <person name="Ramos J.L."/>
            <person name="Gallego J.R."/>
            <person name="Llorente I."/>
            <person name="Martins Dos Santos V.A."/>
            <person name="Jensen O.N."/>
            <person name="Pelaez A.I."/>
            <person name="Sanchez J."/>
            <person name="Ferrer M."/>
        </authorList>
    </citation>
    <scope>NUCLEOTIDE SEQUENCE</scope>
</reference>
<evidence type="ECO:0000313" key="3">
    <source>
        <dbReference type="EMBL" id="EQD32760.1"/>
    </source>
</evidence>
<dbReference type="AlphaFoldDB" id="T0ZSE2"/>
<feature type="transmembrane region" description="Helical" evidence="2">
    <location>
        <begin position="29"/>
        <end position="49"/>
    </location>
</feature>